<gene>
    <name evidence="1" type="primary">POLX_1669</name>
    <name evidence="1" type="ORF">CK203_084413</name>
</gene>
<dbReference type="EMBL" id="QGNW01001232">
    <property type="protein sequence ID" value="RVW49128.1"/>
    <property type="molecule type" value="Genomic_DNA"/>
</dbReference>
<accession>A0A438END3</accession>
<protein>
    <submittedName>
        <fullName evidence="1">Retrovirus-related Pol polyprotein from transposon TNT 1-94</fullName>
    </submittedName>
</protein>
<evidence type="ECO:0000313" key="1">
    <source>
        <dbReference type="EMBL" id="RVW49128.1"/>
    </source>
</evidence>
<comment type="caution">
    <text evidence="1">The sequence shown here is derived from an EMBL/GenBank/DDBJ whole genome shotgun (WGS) entry which is preliminary data.</text>
</comment>
<name>A0A438END3_VITVI</name>
<evidence type="ECO:0000313" key="2">
    <source>
        <dbReference type="Proteomes" id="UP000288805"/>
    </source>
</evidence>
<organism evidence="1 2">
    <name type="scientific">Vitis vinifera</name>
    <name type="common">Grape</name>
    <dbReference type="NCBI Taxonomy" id="29760"/>
    <lineage>
        <taxon>Eukaryota</taxon>
        <taxon>Viridiplantae</taxon>
        <taxon>Streptophyta</taxon>
        <taxon>Embryophyta</taxon>
        <taxon>Tracheophyta</taxon>
        <taxon>Spermatophyta</taxon>
        <taxon>Magnoliopsida</taxon>
        <taxon>eudicotyledons</taxon>
        <taxon>Gunneridae</taxon>
        <taxon>Pentapetalae</taxon>
        <taxon>rosids</taxon>
        <taxon>Vitales</taxon>
        <taxon>Vitaceae</taxon>
        <taxon>Viteae</taxon>
        <taxon>Vitis</taxon>
    </lineage>
</organism>
<reference evidence="1 2" key="1">
    <citation type="journal article" date="2018" name="PLoS Genet.">
        <title>Population sequencing reveals clonal diversity and ancestral inbreeding in the grapevine cultivar Chardonnay.</title>
        <authorList>
            <person name="Roach M.J."/>
            <person name="Johnson D.L."/>
            <person name="Bohlmann J."/>
            <person name="van Vuuren H.J."/>
            <person name="Jones S.J."/>
            <person name="Pretorius I.S."/>
            <person name="Schmidt S.A."/>
            <person name="Borneman A.R."/>
        </authorList>
    </citation>
    <scope>NUCLEOTIDE SEQUENCE [LARGE SCALE GENOMIC DNA]</scope>
    <source>
        <strain evidence="2">cv. Chardonnay</strain>
        <tissue evidence="1">Leaf</tissue>
    </source>
</reference>
<proteinExistence type="predicted"/>
<sequence>MVDFSKIDKPPKVEKLDLVHIDVWGTSHVSSIRGSLHYATFIDDSTGKAEDSIKWESAMEEEMDWLMSKRTWDITELPERKKTLHNKWVFRIKEEHDGSKHYKARLVEYINKVLFRFNMQNVKPVSMPLGAHFQFSKEQSSKTKEEHDHIKKVPYALAIGSLMYAIVDPHLGQGPQLWFVRD</sequence>
<dbReference type="AlphaFoldDB" id="A0A438END3"/>
<dbReference type="Proteomes" id="UP000288805">
    <property type="component" value="Unassembled WGS sequence"/>
</dbReference>